<dbReference type="PRINTS" id="PR01607">
    <property type="entry name" value="APYRASEFAMLY"/>
</dbReference>
<geneLocation type="plasmid" evidence="3">
    <name>unnamed</name>
</geneLocation>
<dbReference type="Gene3D" id="3.60.21.10">
    <property type="match status" value="1"/>
</dbReference>
<dbReference type="PANTHER" id="PTHR11575">
    <property type="entry name" value="5'-NUCLEOTIDASE-RELATED"/>
    <property type="match status" value="1"/>
</dbReference>
<organism evidence="3 4">
    <name type="scientific">Azospirillum brasilense</name>
    <dbReference type="NCBI Taxonomy" id="192"/>
    <lineage>
        <taxon>Bacteria</taxon>
        <taxon>Pseudomonadati</taxon>
        <taxon>Pseudomonadota</taxon>
        <taxon>Alphaproteobacteria</taxon>
        <taxon>Rhodospirillales</taxon>
        <taxon>Azospirillaceae</taxon>
        <taxon>Azospirillum</taxon>
    </lineage>
</organism>
<gene>
    <name evidence="3" type="ORF">CHT98_10920</name>
</gene>
<dbReference type="SUPFAM" id="SSF56300">
    <property type="entry name" value="Metallo-dependent phosphatases"/>
    <property type="match status" value="1"/>
</dbReference>
<dbReference type="InterPro" id="IPR029052">
    <property type="entry name" value="Metallo-depent_PP-like"/>
</dbReference>
<dbReference type="GO" id="GO:0000166">
    <property type="term" value="F:nucleotide binding"/>
    <property type="evidence" value="ECO:0007669"/>
    <property type="project" value="UniProtKB-KW"/>
</dbReference>
<dbReference type="Gene3D" id="3.90.780.10">
    <property type="entry name" value="5'-Nucleotidase, C-terminal domain"/>
    <property type="match status" value="1"/>
</dbReference>
<evidence type="ECO:0000259" key="2">
    <source>
        <dbReference type="Pfam" id="PF02872"/>
    </source>
</evidence>
<accession>A0A235HF79</accession>
<dbReference type="EMBL" id="NOWT01000008">
    <property type="protein sequence ID" value="OYD84197.1"/>
    <property type="molecule type" value="Genomic_DNA"/>
</dbReference>
<dbReference type="GO" id="GO:0016787">
    <property type="term" value="F:hydrolase activity"/>
    <property type="evidence" value="ECO:0007669"/>
    <property type="project" value="UniProtKB-KW"/>
</dbReference>
<feature type="domain" description="5'-Nucleotidase C-terminal" evidence="2">
    <location>
        <begin position="321"/>
        <end position="476"/>
    </location>
</feature>
<dbReference type="AlphaFoldDB" id="A0A235HF79"/>
<evidence type="ECO:0000313" key="3">
    <source>
        <dbReference type="EMBL" id="OYD84197.1"/>
    </source>
</evidence>
<keyword evidence="1" id="KW-0547">Nucleotide-binding</keyword>
<dbReference type="InterPro" id="IPR036907">
    <property type="entry name" value="5'-Nucleotdase_C_sf"/>
</dbReference>
<dbReference type="PANTHER" id="PTHR11575:SF24">
    <property type="entry name" value="5'-NUCLEOTIDASE"/>
    <property type="match status" value="1"/>
</dbReference>
<keyword evidence="1" id="KW-0378">Hydrolase</keyword>
<dbReference type="InterPro" id="IPR008334">
    <property type="entry name" value="5'-Nucleotdase_C"/>
</dbReference>
<keyword evidence="3" id="KW-0614">Plasmid</keyword>
<name>A0A235HF79_AZOBR</name>
<dbReference type="InterPro" id="IPR006179">
    <property type="entry name" value="5_nucleotidase/apyrase"/>
</dbReference>
<protein>
    <submittedName>
        <fullName evidence="3">Bifunctional metallophosphatase/5'-nucleotidase</fullName>
    </submittedName>
</protein>
<comment type="caution">
    <text evidence="3">The sequence shown here is derived from an EMBL/GenBank/DDBJ whole genome shotgun (WGS) entry which is preliminary data.</text>
</comment>
<proteinExistence type="inferred from homology"/>
<dbReference type="SUPFAM" id="SSF55816">
    <property type="entry name" value="5'-nucleotidase (syn. UDP-sugar hydrolase), C-terminal domain"/>
    <property type="match status" value="1"/>
</dbReference>
<dbReference type="Pfam" id="PF02872">
    <property type="entry name" value="5_nucleotid_C"/>
    <property type="match status" value="1"/>
</dbReference>
<dbReference type="Proteomes" id="UP000215367">
    <property type="component" value="Unassembled WGS sequence"/>
</dbReference>
<evidence type="ECO:0000256" key="1">
    <source>
        <dbReference type="RuleBase" id="RU362119"/>
    </source>
</evidence>
<comment type="similarity">
    <text evidence="1">Belongs to the 5'-nucleotidase family.</text>
</comment>
<dbReference type="GO" id="GO:0009166">
    <property type="term" value="P:nucleotide catabolic process"/>
    <property type="evidence" value="ECO:0007669"/>
    <property type="project" value="InterPro"/>
</dbReference>
<reference evidence="3 4" key="1">
    <citation type="submission" date="2017-07" db="EMBL/GenBank/DDBJ databases">
        <title>Whole genome sequence of Azospirillum brasilense 2A1, a potential biofertilizer strain.</title>
        <authorList>
            <person name="Fontana C.A."/>
            <person name="Toffoli L.M."/>
            <person name="Salazar S.M."/>
            <person name="Puglisi E."/>
            <person name="Pedraza R."/>
            <person name="Bassi D."/>
            <person name="Cocconcelli P.S."/>
        </authorList>
    </citation>
    <scope>NUCLEOTIDE SEQUENCE [LARGE SCALE GENOMIC DNA]</scope>
    <source>
        <strain evidence="3 4">2A1</strain>
        <plasmid evidence="3">unnamed</plasmid>
    </source>
</reference>
<sequence length="516" mass="54627">MGFGRGVWLRPVFARVFGILACGMLAGGNVACGTAWADPARFTILYAHSTTELEDVQGRGGIARLAALVRQERAAGGSVLVLHGGQALAPSVLSFYDQGAHVIDLLNGVGIDAMAALNREFHHGDDVLMTRAFEANFPIVVSNAVDRQTGKPLDGLEDRAMLNAGPLRVGVLAAAPARTGEITRSPRTDFLPPGPVLARKAKDLRDAGADLVVALTGDSGGTHRDVIASGAADIVLYQDRGRVVAVDYDGKTLNATVEPQAAWVLALDVTAEKVTKGGATRTVWSSGVRAIDTATVAPDTALDAQAKAYRARLDSMLGMQVGRLDAPIDTRREAVRASENAFANTVADALREAMEADVALINGGSFRGDRAYAAGTVWTRRDIQTEFPFHDTAVLIEVTGQQLRDALEFGFSGIEQLQGRFPHLSNARVAVDASRPPGQRVVALTVGGKPVEPLVRFRLATGSYLANGGDGYAMLSTAPRLVDDRDADFVSTILASRIARTGGFAPRLDGRLTVQR</sequence>
<evidence type="ECO:0000313" key="4">
    <source>
        <dbReference type="Proteomes" id="UP000215367"/>
    </source>
</evidence>